<evidence type="ECO:0000256" key="6">
    <source>
        <dbReference type="ARBA" id="ARBA00023002"/>
    </source>
</evidence>
<feature type="site" description="Critical for catalysis" evidence="10">
    <location>
        <position position="257"/>
    </location>
</feature>
<organism evidence="13 14">
    <name type="scientific">Limnohabitans parvus II-B4</name>
    <dbReference type="NCBI Taxonomy" id="1293052"/>
    <lineage>
        <taxon>Bacteria</taxon>
        <taxon>Pseudomonadati</taxon>
        <taxon>Pseudomonadota</taxon>
        <taxon>Betaproteobacteria</taxon>
        <taxon>Burkholderiales</taxon>
        <taxon>Comamonadaceae</taxon>
        <taxon>Limnohabitans</taxon>
    </lineage>
</organism>
<dbReference type="OrthoDB" id="9807643at2"/>
<dbReference type="Proteomes" id="UP000250790">
    <property type="component" value="Unassembled WGS sequence"/>
</dbReference>
<dbReference type="PIRSF" id="PIRSF009407">
    <property type="entry name" value="IDH_monmr"/>
    <property type="match status" value="1"/>
</dbReference>
<dbReference type="InterPro" id="IPR004436">
    <property type="entry name" value="Isocitrate_DH_NADP_mono"/>
</dbReference>
<evidence type="ECO:0000256" key="7">
    <source>
        <dbReference type="ARBA" id="ARBA00023554"/>
    </source>
</evidence>
<dbReference type="PANTHER" id="PTHR36999">
    <property type="entry name" value="ISOCITRATE DEHYDROGENASE [NADP]"/>
    <property type="match status" value="1"/>
</dbReference>
<sequence>MAADKSKIIYTLTDEAPLLATASFLPIIRTFAAPAGIEVAESDISVAARILGEFSDLLPPEQRAPNNLAELGKLTLNPSANIIKLPNISASVGQLVAAIKELQSKGYALPDYPENAKTDEEKALKARYNKCTGSAVNPVLREGNSDRRAPRAVKEFARKNPHSMAEWSQASRSHVSHMHAGDFYHGEKSMTLDRARDVKMELITKSGKAIILKPKVSLLDREVIDSMFMSKKALEAFYEQEIEDAHKTGVMFSLHVKATMMKVSHPIVFGHCVKIFYKEAFAKHAKLFEELGVNVNNGMADLYSKIATLPQSKQDEIKRDLHACHEHRPELAMVDSAKGITNFHSPNDVIVDASMPAMIRNGGKMWGADGRLKDVKAVMPESTFARIYQEMINFCKWHGAFDPKTMGTVPNVGLMAQQAEEYGSHDKTFEIPEDGVANITDLNTGEVLLSENVEAGDIWRMCQVKDAAIRDWVKLAVTRARNSGMPVVFWLDQYRPHEAQLITKVKMYLHEHNTAGLDIQIMSQVRAMRYTLERVVRGLDTISATGNILRDYLTDLFPIMELGTSAKMLSVVPLMAGGGMYETGAGGSAPKHVQQLVEENHLRWDSLGEFLALAVSLEDLGLKTGNKKAGVLSKTLDAATGKLLDNNKNPSPKTGQLDNRGSQFYLAMYWAQELAAQTEDAALAAQFAPLAKVLTDNEKKIVDELNAVQGKAVDIGGYYMPDQAKLAAIMRPSATFNAALSSVKS</sequence>
<dbReference type="AlphaFoldDB" id="A0A315E8I9"/>
<feature type="binding site" evidence="12">
    <location>
        <position position="352"/>
    </location>
    <ligand>
        <name>Mg(2+)</name>
        <dbReference type="ChEBI" id="CHEBI:18420"/>
    </ligand>
</feature>
<dbReference type="RefSeq" id="WP_108312225.1">
    <property type="nucleotide sequence ID" value="NZ_NESN01000002.1"/>
</dbReference>
<comment type="caution">
    <text evidence="13">The sequence shown here is derived from an EMBL/GenBank/DDBJ whole genome shotgun (WGS) entry which is preliminary data.</text>
</comment>
<gene>
    <name evidence="13" type="ORF">B9Z37_06810</name>
</gene>
<evidence type="ECO:0000256" key="5">
    <source>
        <dbReference type="ARBA" id="ARBA00022857"/>
    </source>
</evidence>
<dbReference type="EC" id="1.1.1.42" evidence="9"/>
<protein>
    <recommendedName>
        <fullName evidence="9">Isocitrate dehydrogenase [NADP]</fullName>
        <ecNumber evidence="9">1.1.1.42</ecNumber>
    </recommendedName>
    <alternativeName>
        <fullName evidence="9">Oxalosuccinate decarboxylase</fullName>
    </alternativeName>
</protein>
<keyword evidence="3 12" id="KW-0479">Metal-binding</keyword>
<keyword evidence="2 9" id="KW-0816">Tricarboxylic acid cycle</keyword>
<dbReference type="GO" id="GO:0006097">
    <property type="term" value="P:glyoxylate cycle"/>
    <property type="evidence" value="ECO:0007669"/>
    <property type="project" value="UniProtKB-KW"/>
</dbReference>
<comment type="similarity">
    <text evidence="8 9">Belongs to the monomeric-type IDH family.</text>
</comment>
<feature type="binding site" evidence="12">
    <location>
        <position position="555"/>
    </location>
    <ligand>
        <name>Mg(2+)</name>
        <dbReference type="ChEBI" id="CHEBI:18420"/>
    </ligand>
</feature>
<evidence type="ECO:0000256" key="1">
    <source>
        <dbReference type="ARBA" id="ARBA00022435"/>
    </source>
</evidence>
<dbReference type="GO" id="GO:0004450">
    <property type="term" value="F:isocitrate dehydrogenase (NADP+) activity"/>
    <property type="evidence" value="ECO:0007669"/>
    <property type="project" value="UniProtKB-EC"/>
</dbReference>
<keyword evidence="5 9" id="KW-0521">NADP</keyword>
<keyword evidence="14" id="KW-1185">Reference proteome</keyword>
<keyword evidence="1 9" id="KW-0329">Glyoxylate bypass</keyword>
<feature type="binding site" evidence="11">
    <location>
        <begin position="134"/>
        <end position="141"/>
    </location>
    <ligand>
        <name>substrate</name>
    </ligand>
</feature>
<dbReference type="EMBL" id="NESN01000002">
    <property type="protein sequence ID" value="PUE54256.1"/>
    <property type="molecule type" value="Genomic_DNA"/>
</dbReference>
<dbReference type="PANTHER" id="PTHR36999:SF1">
    <property type="entry name" value="ISOCITRATE DEHYDROGENASE (NADP(+))"/>
    <property type="match status" value="1"/>
</dbReference>
<feature type="binding site" evidence="11">
    <location>
        <position position="147"/>
    </location>
    <ligand>
        <name>D-threo-isocitrate</name>
        <dbReference type="ChEBI" id="CHEBI:15562"/>
    </ligand>
</feature>
<dbReference type="Pfam" id="PF03971">
    <property type="entry name" value="IDH"/>
    <property type="match status" value="1"/>
</dbReference>
<feature type="binding site" evidence="12">
    <location>
        <position position="551"/>
    </location>
    <ligand>
        <name>Mg(2+)</name>
        <dbReference type="ChEBI" id="CHEBI:18420"/>
    </ligand>
</feature>
<comment type="cofactor">
    <cofactor evidence="12">
        <name>Mg(2+)</name>
        <dbReference type="ChEBI" id="CHEBI:18420"/>
    </cofactor>
    <cofactor evidence="12">
        <name>Mn(2+)</name>
        <dbReference type="ChEBI" id="CHEBI:29035"/>
    </cofactor>
    <text evidence="12">Binds 1 Mg(2+) or Mn(2+) ion per subunit.</text>
</comment>
<evidence type="ECO:0000256" key="4">
    <source>
        <dbReference type="ARBA" id="ARBA00022842"/>
    </source>
</evidence>
<dbReference type="SUPFAM" id="SSF53659">
    <property type="entry name" value="Isocitrate/Isopropylmalate dehydrogenase-like"/>
    <property type="match status" value="1"/>
</dbReference>
<accession>A0A315E8I9</accession>
<dbReference type="GO" id="GO:0046872">
    <property type="term" value="F:metal ion binding"/>
    <property type="evidence" value="ECO:0007669"/>
    <property type="project" value="UniProtKB-KW"/>
</dbReference>
<evidence type="ECO:0000256" key="11">
    <source>
        <dbReference type="PIRSR" id="PIRSR009407-2"/>
    </source>
</evidence>
<evidence type="ECO:0000256" key="10">
    <source>
        <dbReference type="PIRSR" id="PIRSR009407-1"/>
    </source>
</evidence>
<dbReference type="Gene3D" id="3.40.718.10">
    <property type="entry name" value="Isopropylmalate Dehydrogenase"/>
    <property type="match status" value="1"/>
</dbReference>
<evidence type="ECO:0000256" key="12">
    <source>
        <dbReference type="PIRSR" id="PIRSR009407-3"/>
    </source>
</evidence>
<dbReference type="GO" id="GO:0006099">
    <property type="term" value="P:tricarboxylic acid cycle"/>
    <property type="evidence" value="ECO:0007669"/>
    <property type="project" value="UniProtKB-KW"/>
</dbReference>
<reference evidence="13 14" key="1">
    <citation type="submission" date="2017-04" db="EMBL/GenBank/DDBJ databases">
        <title>Unexpected and diverse lifestyles within the genus Limnohabitans.</title>
        <authorList>
            <person name="Kasalicky V."/>
            <person name="Mehrshad M."/>
            <person name="Andrei S.-A."/>
            <person name="Salcher M."/>
            <person name="Kratochvilova H."/>
            <person name="Simek K."/>
            <person name="Ghai R."/>
        </authorList>
    </citation>
    <scope>NUCLEOTIDE SEQUENCE [LARGE SCALE GENOMIC DNA]</scope>
    <source>
        <strain evidence="13 14">II-B4</strain>
    </source>
</reference>
<keyword evidence="6 9" id="KW-0560">Oxidoreductase</keyword>
<dbReference type="NCBIfam" id="TIGR00178">
    <property type="entry name" value="monomer_idh"/>
    <property type="match status" value="1"/>
</dbReference>
<feature type="site" description="Critical for catalysis" evidence="10">
    <location>
        <position position="422"/>
    </location>
</feature>
<keyword evidence="4 12" id="KW-0460">Magnesium</keyword>
<evidence type="ECO:0000256" key="9">
    <source>
        <dbReference type="PIRNR" id="PIRNR009407"/>
    </source>
</evidence>
<evidence type="ECO:0000256" key="2">
    <source>
        <dbReference type="ARBA" id="ARBA00022532"/>
    </source>
</evidence>
<feature type="binding site" evidence="11">
    <location>
        <position position="550"/>
    </location>
    <ligand>
        <name>D-threo-isocitrate</name>
        <dbReference type="ChEBI" id="CHEBI:15562"/>
    </ligand>
</feature>
<evidence type="ECO:0000313" key="14">
    <source>
        <dbReference type="Proteomes" id="UP000250790"/>
    </source>
</evidence>
<evidence type="ECO:0000313" key="13">
    <source>
        <dbReference type="EMBL" id="PUE54256.1"/>
    </source>
</evidence>
<comment type="catalytic activity">
    <reaction evidence="7 9">
        <text>D-threo-isocitrate + NADP(+) = 2-oxoglutarate + CO2 + NADPH</text>
        <dbReference type="Rhea" id="RHEA:19629"/>
        <dbReference type="ChEBI" id="CHEBI:15562"/>
        <dbReference type="ChEBI" id="CHEBI:16526"/>
        <dbReference type="ChEBI" id="CHEBI:16810"/>
        <dbReference type="ChEBI" id="CHEBI:57783"/>
        <dbReference type="ChEBI" id="CHEBI:58349"/>
        <dbReference type="EC" id="1.1.1.42"/>
    </reaction>
</comment>
<evidence type="ECO:0000256" key="3">
    <source>
        <dbReference type="ARBA" id="ARBA00022723"/>
    </source>
</evidence>
<proteinExistence type="inferred from homology"/>
<name>A0A315E8I9_9BURK</name>
<evidence type="ECO:0000256" key="8">
    <source>
        <dbReference type="ARBA" id="ARBA00046318"/>
    </source>
</evidence>